<evidence type="ECO:0000313" key="2">
    <source>
        <dbReference type="Proteomes" id="UP000823588"/>
    </source>
</evidence>
<keyword evidence="2" id="KW-1185">Reference proteome</keyword>
<accession>A0A8T4GIM6</accession>
<proteinExistence type="predicted"/>
<dbReference type="RefSeq" id="WP_209485565.1">
    <property type="nucleotide sequence ID" value="NZ_JAGGKQ010000014.1"/>
</dbReference>
<dbReference type="AlphaFoldDB" id="A0A8T4GIM6"/>
<evidence type="ECO:0000313" key="1">
    <source>
        <dbReference type="EMBL" id="MBP1922942.1"/>
    </source>
</evidence>
<dbReference type="OrthoDB" id="379196at2157"/>
<sequence length="62" mass="6928">MSRTEEESLCRELGCQKTGTHVAIVNAPVRGYAEDPVCTEHAEKARSHAYVREVRRRGGEEA</sequence>
<protein>
    <submittedName>
        <fullName evidence="1">Uncharacterized protein</fullName>
    </submittedName>
</protein>
<name>A0A8T4GIM6_9EURY</name>
<dbReference type="EMBL" id="JAGGKQ010000014">
    <property type="protein sequence ID" value="MBP1922942.1"/>
    <property type="molecule type" value="Genomic_DNA"/>
</dbReference>
<organism evidence="1 2">
    <name type="scientific">Halorubrum alkaliphilum</name>
    <dbReference type="NCBI Taxonomy" id="261290"/>
    <lineage>
        <taxon>Archaea</taxon>
        <taxon>Methanobacteriati</taxon>
        <taxon>Methanobacteriota</taxon>
        <taxon>Stenosarchaea group</taxon>
        <taxon>Halobacteria</taxon>
        <taxon>Halobacteriales</taxon>
        <taxon>Haloferacaceae</taxon>
        <taxon>Halorubrum</taxon>
    </lineage>
</organism>
<reference evidence="1" key="1">
    <citation type="submission" date="2021-03" db="EMBL/GenBank/DDBJ databases">
        <title>Genomic Encyclopedia of Type Strains, Phase IV (KMG-IV): sequencing the most valuable type-strain genomes for metagenomic binning, comparative biology and taxonomic classification.</title>
        <authorList>
            <person name="Goeker M."/>
        </authorList>
    </citation>
    <scope>NUCLEOTIDE SEQUENCE</scope>
    <source>
        <strain evidence="1">DSM 23564</strain>
    </source>
</reference>
<comment type="caution">
    <text evidence="1">The sequence shown here is derived from an EMBL/GenBank/DDBJ whole genome shotgun (WGS) entry which is preliminary data.</text>
</comment>
<dbReference type="Proteomes" id="UP000823588">
    <property type="component" value="Unassembled WGS sequence"/>
</dbReference>
<gene>
    <name evidence="1" type="ORF">J2751_001975</name>
</gene>